<feature type="transmembrane region" description="Helical" evidence="6">
    <location>
        <begin position="38"/>
        <end position="56"/>
    </location>
</feature>
<evidence type="ECO:0000256" key="3">
    <source>
        <dbReference type="ARBA" id="ARBA00022692"/>
    </source>
</evidence>
<reference evidence="7 8" key="1">
    <citation type="submission" date="2021-03" db="EMBL/GenBank/DDBJ databases">
        <title>Human Oral Microbial Genomes.</title>
        <authorList>
            <person name="Johnston C.D."/>
            <person name="Chen T."/>
            <person name="Dewhirst F.E."/>
        </authorList>
    </citation>
    <scope>NUCLEOTIDE SEQUENCE [LARGE SCALE GENOMIC DNA]</scope>
    <source>
        <strain evidence="7 8">DSMZ 100122</strain>
    </source>
</reference>
<evidence type="ECO:0000256" key="4">
    <source>
        <dbReference type="ARBA" id="ARBA00022989"/>
    </source>
</evidence>
<gene>
    <name evidence="7" type="ORF">J5A65_06440</name>
</gene>
<dbReference type="PANTHER" id="PTHR21716">
    <property type="entry name" value="TRANSMEMBRANE PROTEIN"/>
    <property type="match status" value="1"/>
</dbReference>
<sequence length="367" mass="39082">MGAAEQSKAGRFPLFVVAVIVLGAIALTLTLFKDLSSVLAPAFLAVNLVVTTYPAYRWLEKHRVPRILAALIIGVLLFSVLVLVTVSLVWAGTSMVASLTEYGPRFTEFYNQVIAWLTSVGFDEAALLNQLKSVSPSNVIGLVGNIVTQASSATSTMVVILICLAFLVFDLPSMAKRLAITDKLHPSFTSSLEGFAVGIRRYWLVTTLFGFIVAILDGIALVIVGVPLPLVWVVLSFITNYIPNVGFFIGLIPPALLALFEKGPVASLIVIVAYCVLNFVIQSVIQPKFTGDAVGVTPVASFISLLLWTAVFGALGALLALPLTLMVKSLLLDNDPKARWVGALISSDPDAVDTSDCDDSGVDVAAE</sequence>
<keyword evidence="5 6" id="KW-0472">Membrane</keyword>
<feature type="transmembrane region" description="Helical" evidence="6">
    <location>
        <begin position="12"/>
        <end position="32"/>
    </location>
</feature>
<evidence type="ECO:0000313" key="7">
    <source>
        <dbReference type="EMBL" id="QUC09346.1"/>
    </source>
</evidence>
<feature type="transmembrane region" description="Helical" evidence="6">
    <location>
        <begin position="305"/>
        <end position="327"/>
    </location>
</feature>
<evidence type="ECO:0000256" key="2">
    <source>
        <dbReference type="ARBA" id="ARBA00009773"/>
    </source>
</evidence>
<dbReference type="PANTHER" id="PTHR21716:SF64">
    <property type="entry name" value="AI-2 TRANSPORT PROTEIN TQSA"/>
    <property type="match status" value="1"/>
</dbReference>
<dbReference type="Proteomes" id="UP000678513">
    <property type="component" value="Chromosome"/>
</dbReference>
<feature type="transmembrane region" description="Helical" evidence="6">
    <location>
        <begin position="230"/>
        <end position="253"/>
    </location>
</feature>
<evidence type="ECO:0000256" key="1">
    <source>
        <dbReference type="ARBA" id="ARBA00004141"/>
    </source>
</evidence>
<organism evidence="7 8">
    <name type="scientific">Arachnia rubra</name>
    <dbReference type="NCBI Taxonomy" id="1547448"/>
    <lineage>
        <taxon>Bacteria</taxon>
        <taxon>Bacillati</taxon>
        <taxon>Actinomycetota</taxon>
        <taxon>Actinomycetes</taxon>
        <taxon>Propionibacteriales</taxon>
        <taxon>Propionibacteriaceae</taxon>
        <taxon>Arachnia</taxon>
    </lineage>
</organism>
<keyword evidence="3 6" id="KW-0812">Transmembrane</keyword>
<dbReference type="InterPro" id="IPR002549">
    <property type="entry name" value="AI-2E-like"/>
</dbReference>
<evidence type="ECO:0000313" key="8">
    <source>
        <dbReference type="Proteomes" id="UP000678513"/>
    </source>
</evidence>
<keyword evidence="8" id="KW-1185">Reference proteome</keyword>
<feature type="transmembrane region" description="Helical" evidence="6">
    <location>
        <begin position="265"/>
        <end position="285"/>
    </location>
</feature>
<comment type="similarity">
    <text evidence="2">Belongs to the autoinducer-2 exporter (AI-2E) (TC 2.A.86) family.</text>
</comment>
<name>A0ABX7Y8H3_9ACTN</name>
<comment type="subcellular location">
    <subcellularLocation>
        <location evidence="1">Membrane</location>
        <topology evidence="1">Multi-pass membrane protein</topology>
    </subcellularLocation>
</comment>
<proteinExistence type="inferred from homology"/>
<evidence type="ECO:0000256" key="6">
    <source>
        <dbReference type="SAM" id="Phobius"/>
    </source>
</evidence>
<protein>
    <submittedName>
        <fullName evidence="7">AI-2E family transporter</fullName>
    </submittedName>
</protein>
<accession>A0ABX7Y8H3</accession>
<evidence type="ECO:0000256" key="5">
    <source>
        <dbReference type="ARBA" id="ARBA00023136"/>
    </source>
</evidence>
<feature type="transmembrane region" description="Helical" evidence="6">
    <location>
        <begin position="146"/>
        <end position="169"/>
    </location>
</feature>
<feature type="transmembrane region" description="Helical" evidence="6">
    <location>
        <begin position="202"/>
        <end position="224"/>
    </location>
</feature>
<dbReference type="Pfam" id="PF01594">
    <property type="entry name" value="AI-2E_transport"/>
    <property type="match status" value="1"/>
</dbReference>
<feature type="transmembrane region" description="Helical" evidence="6">
    <location>
        <begin position="68"/>
        <end position="91"/>
    </location>
</feature>
<dbReference type="EMBL" id="CP072384">
    <property type="protein sequence ID" value="QUC09346.1"/>
    <property type="molecule type" value="Genomic_DNA"/>
</dbReference>
<keyword evidence="4 6" id="KW-1133">Transmembrane helix</keyword>
<dbReference type="RefSeq" id="WP_212326774.1">
    <property type="nucleotide sequence ID" value="NZ_AP024463.1"/>
</dbReference>